<accession>A0ABP7GUQ7</accession>
<proteinExistence type="predicted"/>
<sequence>MPTSVAPSPPASSPRPEGEDRRGVRVLRLLPDIDLTDPDGSPDEKRGLRLAETEHWYRHRTDIKALNKNAKHCAALRHLPSANRLINTVWMHAALIGCAIAACTQEVMGTDHGNGRGRGRADTCTRSAATSAPRS</sequence>
<evidence type="ECO:0000256" key="1">
    <source>
        <dbReference type="SAM" id="MobiDB-lite"/>
    </source>
</evidence>
<name>A0ABP7GUQ7_9MICO</name>
<evidence type="ECO:0000313" key="3">
    <source>
        <dbReference type="Proteomes" id="UP001500540"/>
    </source>
</evidence>
<comment type="caution">
    <text evidence="2">The sequence shown here is derived from an EMBL/GenBank/DDBJ whole genome shotgun (WGS) entry which is preliminary data.</text>
</comment>
<feature type="region of interest" description="Disordered" evidence="1">
    <location>
        <begin position="111"/>
        <end position="135"/>
    </location>
</feature>
<feature type="region of interest" description="Disordered" evidence="1">
    <location>
        <begin position="1"/>
        <end position="24"/>
    </location>
</feature>
<gene>
    <name evidence="2" type="ORF">GCM10022240_29810</name>
</gene>
<organism evidence="2 3">
    <name type="scientific">Microbacterium kribbense</name>
    <dbReference type="NCBI Taxonomy" id="433645"/>
    <lineage>
        <taxon>Bacteria</taxon>
        <taxon>Bacillati</taxon>
        <taxon>Actinomycetota</taxon>
        <taxon>Actinomycetes</taxon>
        <taxon>Micrococcales</taxon>
        <taxon>Microbacteriaceae</taxon>
        <taxon>Microbacterium</taxon>
    </lineage>
</organism>
<dbReference type="EMBL" id="BAABAF010000011">
    <property type="protein sequence ID" value="GAA3776312.1"/>
    <property type="molecule type" value="Genomic_DNA"/>
</dbReference>
<evidence type="ECO:0000313" key="2">
    <source>
        <dbReference type="EMBL" id="GAA3776312.1"/>
    </source>
</evidence>
<dbReference type="Proteomes" id="UP001500540">
    <property type="component" value="Unassembled WGS sequence"/>
</dbReference>
<dbReference type="RefSeq" id="WP_344785042.1">
    <property type="nucleotide sequence ID" value="NZ_BAABAF010000011.1"/>
</dbReference>
<reference evidence="3" key="1">
    <citation type="journal article" date="2019" name="Int. J. Syst. Evol. Microbiol.">
        <title>The Global Catalogue of Microorganisms (GCM) 10K type strain sequencing project: providing services to taxonomists for standard genome sequencing and annotation.</title>
        <authorList>
            <consortium name="The Broad Institute Genomics Platform"/>
            <consortium name="The Broad Institute Genome Sequencing Center for Infectious Disease"/>
            <person name="Wu L."/>
            <person name="Ma J."/>
        </authorList>
    </citation>
    <scope>NUCLEOTIDE SEQUENCE [LARGE SCALE GENOMIC DNA]</scope>
    <source>
        <strain evidence="3">JCM 16950</strain>
    </source>
</reference>
<keyword evidence="3" id="KW-1185">Reference proteome</keyword>
<feature type="compositionally biased region" description="Polar residues" evidence="1">
    <location>
        <begin position="124"/>
        <end position="135"/>
    </location>
</feature>
<protein>
    <submittedName>
        <fullName evidence="2">Uncharacterized protein</fullName>
    </submittedName>
</protein>